<dbReference type="OrthoDB" id="287788at2"/>
<keyword evidence="1" id="KW-1133">Transmembrane helix</keyword>
<gene>
    <name evidence="2" type="ORF">FA048_03600</name>
</gene>
<evidence type="ECO:0000313" key="2">
    <source>
        <dbReference type="EMBL" id="TKC13280.1"/>
    </source>
</evidence>
<dbReference type="Proteomes" id="UP000309488">
    <property type="component" value="Unassembled WGS sequence"/>
</dbReference>
<dbReference type="AlphaFoldDB" id="A0A4U1CXV2"/>
<sequence>MFLFISIHPLFAQDRAVSNTVIGNGIGIGSALAIAICWTRTNSVLTSILAGFFGWLYVIYFLIVREREN</sequence>
<accession>A0A4U1CXV2</accession>
<evidence type="ECO:0000313" key="3">
    <source>
        <dbReference type="Proteomes" id="UP000309488"/>
    </source>
</evidence>
<keyword evidence="1" id="KW-0812">Transmembrane</keyword>
<evidence type="ECO:0000256" key="1">
    <source>
        <dbReference type="SAM" id="Phobius"/>
    </source>
</evidence>
<feature type="transmembrane region" description="Helical" evidence="1">
    <location>
        <begin position="44"/>
        <end position="63"/>
    </location>
</feature>
<keyword evidence="3" id="KW-1185">Reference proteome</keyword>
<dbReference type="EMBL" id="SWBR01000001">
    <property type="protein sequence ID" value="TKC13280.1"/>
    <property type="molecule type" value="Genomic_DNA"/>
</dbReference>
<organism evidence="2 3">
    <name type="scientific">Pedobacter polaris</name>
    <dbReference type="NCBI Taxonomy" id="2571273"/>
    <lineage>
        <taxon>Bacteria</taxon>
        <taxon>Pseudomonadati</taxon>
        <taxon>Bacteroidota</taxon>
        <taxon>Sphingobacteriia</taxon>
        <taxon>Sphingobacteriales</taxon>
        <taxon>Sphingobacteriaceae</taxon>
        <taxon>Pedobacter</taxon>
    </lineage>
</organism>
<keyword evidence="1" id="KW-0472">Membrane</keyword>
<name>A0A4U1CXV2_9SPHI</name>
<feature type="transmembrane region" description="Helical" evidence="1">
    <location>
        <begin position="21"/>
        <end position="38"/>
    </location>
</feature>
<comment type="caution">
    <text evidence="2">The sequence shown here is derived from an EMBL/GenBank/DDBJ whole genome shotgun (WGS) entry which is preliminary data.</text>
</comment>
<protein>
    <submittedName>
        <fullName evidence="2">Uncharacterized protein</fullName>
    </submittedName>
</protein>
<proteinExistence type="predicted"/>
<reference evidence="2 3" key="1">
    <citation type="submission" date="2019-04" db="EMBL/GenBank/DDBJ databases">
        <title>Pedobacter sp. RP-3-22 sp. nov., isolated from Arctic soil.</title>
        <authorList>
            <person name="Dahal R.H."/>
            <person name="Kim D.-U."/>
        </authorList>
    </citation>
    <scope>NUCLEOTIDE SEQUENCE [LARGE SCALE GENOMIC DNA]</scope>
    <source>
        <strain evidence="2 3">RP-3-22</strain>
    </source>
</reference>